<evidence type="ECO:0000256" key="2">
    <source>
        <dbReference type="ARBA" id="ARBA00022448"/>
    </source>
</evidence>
<dbReference type="GO" id="GO:0022857">
    <property type="term" value="F:transmembrane transporter activity"/>
    <property type="evidence" value="ECO:0007669"/>
    <property type="project" value="InterPro"/>
</dbReference>
<keyword evidence="10" id="KW-1185">Reference proteome</keyword>
<dbReference type="AlphaFoldDB" id="A0A7X2ZFC2"/>
<evidence type="ECO:0000256" key="3">
    <source>
        <dbReference type="ARBA" id="ARBA00022475"/>
    </source>
</evidence>
<feature type="transmembrane region" description="Helical" evidence="7">
    <location>
        <begin position="331"/>
        <end position="355"/>
    </location>
</feature>
<dbReference type="RefSeq" id="WP_127609946.1">
    <property type="nucleotide sequence ID" value="NZ_JARTHJ010000021.1"/>
</dbReference>
<dbReference type="Gene3D" id="1.20.1250.20">
    <property type="entry name" value="MFS general substrate transporter like domains"/>
    <property type="match status" value="2"/>
</dbReference>
<feature type="transmembrane region" description="Helical" evidence="7">
    <location>
        <begin position="138"/>
        <end position="157"/>
    </location>
</feature>
<comment type="caution">
    <text evidence="9">The sequence shown here is derived from an EMBL/GenBank/DDBJ whole genome shotgun (WGS) entry which is preliminary data.</text>
</comment>
<dbReference type="InterPro" id="IPR011701">
    <property type="entry name" value="MFS"/>
</dbReference>
<comment type="subcellular location">
    <subcellularLocation>
        <location evidence="1">Cell membrane</location>
        <topology evidence="1">Multi-pass membrane protein</topology>
    </subcellularLocation>
</comment>
<evidence type="ECO:0000256" key="1">
    <source>
        <dbReference type="ARBA" id="ARBA00004651"/>
    </source>
</evidence>
<evidence type="ECO:0000256" key="7">
    <source>
        <dbReference type="SAM" id="Phobius"/>
    </source>
</evidence>
<dbReference type="GO" id="GO:0005886">
    <property type="term" value="C:plasma membrane"/>
    <property type="evidence" value="ECO:0007669"/>
    <property type="project" value="UniProtKB-SubCell"/>
</dbReference>
<protein>
    <submittedName>
        <fullName evidence="9">MFS transporter</fullName>
    </submittedName>
</protein>
<feature type="transmembrane region" description="Helical" evidence="7">
    <location>
        <begin position="47"/>
        <end position="72"/>
    </location>
</feature>
<keyword evidence="6 7" id="KW-0472">Membrane</keyword>
<evidence type="ECO:0000256" key="4">
    <source>
        <dbReference type="ARBA" id="ARBA00022692"/>
    </source>
</evidence>
<dbReference type="PROSITE" id="PS50850">
    <property type="entry name" value="MFS"/>
    <property type="match status" value="1"/>
</dbReference>
<feature type="transmembrane region" description="Helical" evidence="7">
    <location>
        <begin position="163"/>
        <end position="184"/>
    </location>
</feature>
<dbReference type="InterPro" id="IPR036259">
    <property type="entry name" value="MFS_trans_sf"/>
</dbReference>
<dbReference type="SUPFAM" id="SSF103473">
    <property type="entry name" value="MFS general substrate transporter"/>
    <property type="match status" value="1"/>
</dbReference>
<gene>
    <name evidence="9" type="ORF">GNP93_21845</name>
</gene>
<evidence type="ECO:0000256" key="5">
    <source>
        <dbReference type="ARBA" id="ARBA00022989"/>
    </source>
</evidence>
<dbReference type="PRINTS" id="PR01035">
    <property type="entry name" value="TCRTETA"/>
</dbReference>
<dbReference type="PANTHER" id="PTHR23517:SF3">
    <property type="entry name" value="INTEGRAL MEMBRANE TRANSPORT PROTEIN"/>
    <property type="match status" value="1"/>
</dbReference>
<dbReference type="CDD" id="cd17325">
    <property type="entry name" value="MFS_MdtG_SLC18_like"/>
    <property type="match status" value="1"/>
</dbReference>
<feature type="domain" description="Major facilitator superfamily (MFS) profile" evidence="8">
    <location>
        <begin position="13"/>
        <end position="385"/>
    </location>
</feature>
<feature type="transmembrane region" description="Helical" evidence="7">
    <location>
        <begin position="12"/>
        <end position="35"/>
    </location>
</feature>
<dbReference type="Proteomes" id="UP000450917">
    <property type="component" value="Unassembled WGS sequence"/>
</dbReference>
<feature type="transmembrane region" description="Helical" evidence="7">
    <location>
        <begin position="102"/>
        <end position="126"/>
    </location>
</feature>
<dbReference type="InterPro" id="IPR050171">
    <property type="entry name" value="MFS_Transporters"/>
</dbReference>
<evidence type="ECO:0000313" key="9">
    <source>
        <dbReference type="EMBL" id="MUG73280.1"/>
    </source>
</evidence>
<feature type="transmembrane region" description="Helical" evidence="7">
    <location>
        <begin position="361"/>
        <end position="380"/>
    </location>
</feature>
<accession>A0A7X2ZFC2</accession>
<keyword evidence="5 7" id="KW-1133">Transmembrane helix</keyword>
<feature type="transmembrane region" description="Helical" evidence="7">
    <location>
        <begin position="298"/>
        <end position="319"/>
    </location>
</feature>
<dbReference type="Pfam" id="PF07690">
    <property type="entry name" value="MFS_1"/>
    <property type="match status" value="2"/>
</dbReference>
<evidence type="ECO:0000313" key="10">
    <source>
        <dbReference type="Proteomes" id="UP000450917"/>
    </source>
</evidence>
<feature type="transmembrane region" description="Helical" evidence="7">
    <location>
        <begin position="79"/>
        <end position="96"/>
    </location>
</feature>
<reference evidence="9 10" key="1">
    <citation type="submission" date="2019-11" db="EMBL/GenBank/DDBJ databases">
        <title>Draft genome sequences of five Paenibacillus species of dairy origin.</title>
        <authorList>
            <person name="Olajide A.M."/>
            <person name="Chen S."/>
            <person name="Lapointe G."/>
        </authorList>
    </citation>
    <scope>NUCLEOTIDE SEQUENCE [LARGE SCALE GENOMIC DNA]</scope>
    <source>
        <strain evidence="9 10">2CS3</strain>
    </source>
</reference>
<keyword evidence="4 7" id="KW-0812">Transmembrane</keyword>
<feature type="transmembrane region" description="Helical" evidence="7">
    <location>
        <begin position="241"/>
        <end position="262"/>
    </location>
</feature>
<keyword evidence="2" id="KW-0813">Transport</keyword>
<proteinExistence type="predicted"/>
<dbReference type="EMBL" id="WNZX01000023">
    <property type="protein sequence ID" value="MUG73280.1"/>
    <property type="molecule type" value="Genomic_DNA"/>
</dbReference>
<evidence type="ECO:0000259" key="8">
    <source>
        <dbReference type="PROSITE" id="PS50850"/>
    </source>
</evidence>
<dbReference type="PANTHER" id="PTHR23517">
    <property type="entry name" value="RESISTANCE PROTEIN MDTM, PUTATIVE-RELATED-RELATED"/>
    <property type="match status" value="1"/>
</dbReference>
<evidence type="ECO:0000256" key="6">
    <source>
        <dbReference type="ARBA" id="ARBA00023136"/>
    </source>
</evidence>
<sequence length="395" mass="42118">MRSLQAVLQSASFIRLALVLFFIEVVRSAFIISFLPAYAADRLGLSVATVGLAVSVHYVADTAVKCVAGYLLDRLSPRVVLHVSLCLAFAGLWLSFVSDQPWMLILGSALMGLGVSPIWLICLSSIEEDNRGSQMGTIYTVWLASLGLGPVAVNFVIDNGYGLTFWLLAAIFAAGWAVAIGWNIQIKPIPSFTFKEQMAQLHLKLVAMKPLVPGMVLQTAAAGLLVPILPTFAHQHLGLSYSHYSLVLITGGVVTTLCLIPMGRWSDRYGQKRFLVLGFSALAVGMAGLLFASNLYAAMLLAALLGGSYAAVLPAWNALMSYFVPPDQKGMGWGVLSSIEGLGVMIGPLIGGWLASLYNETVTVVTSACLLAVIALFYMWMPLAKPSAAGGRAEG</sequence>
<name>A0A7X2ZFC2_9BACL</name>
<feature type="transmembrane region" description="Helical" evidence="7">
    <location>
        <begin position="274"/>
        <end position="292"/>
    </location>
</feature>
<organism evidence="9 10">
    <name type="scientific">Paenibacillus validus</name>
    <dbReference type="NCBI Taxonomy" id="44253"/>
    <lineage>
        <taxon>Bacteria</taxon>
        <taxon>Bacillati</taxon>
        <taxon>Bacillota</taxon>
        <taxon>Bacilli</taxon>
        <taxon>Bacillales</taxon>
        <taxon>Paenibacillaceae</taxon>
        <taxon>Paenibacillus</taxon>
    </lineage>
</organism>
<dbReference type="InterPro" id="IPR001958">
    <property type="entry name" value="Tet-R_TetA/multi-R_MdtG-like"/>
</dbReference>
<dbReference type="InterPro" id="IPR020846">
    <property type="entry name" value="MFS_dom"/>
</dbReference>
<feature type="transmembrane region" description="Helical" evidence="7">
    <location>
        <begin position="205"/>
        <end position="229"/>
    </location>
</feature>
<keyword evidence="3" id="KW-1003">Cell membrane</keyword>